<dbReference type="Proteomes" id="UP001339911">
    <property type="component" value="Unassembled WGS sequence"/>
</dbReference>
<sequence>MGDEVLIGYSFWGFLGPGVVDTPDGGRSHRRPLVDGLRQAGHDIVFLQPNRDLCDAGLDLTGSYRWDAGIPNLDALFLEWRWPIPGRNTLPCGGPGHTCDLHRQAELVTHYTHRLGTPTILWDKDRRLDPADPLRQRVNVTVCEPALHPSPGATTLLFPVADTILDAADPDKLAAQRRSMPLVYVGNQYDRDDAFDTFFAPAAMDLPHLIAGKWPDSRRWPDLNFIGRISFPQVAEIHADALATVLLLPERYAQAGQITQRIFEAVLAGCAPLLPTTVCGAAELVPASLHVRQATDVRDRVGWLAEIVGTSDHADLIADCLRRLDPFRLSNQLGVLDRLLHHPDPAPS</sequence>
<evidence type="ECO:0000313" key="2">
    <source>
        <dbReference type="Proteomes" id="UP001339911"/>
    </source>
</evidence>
<comment type="caution">
    <text evidence="1">The sequence shown here is derived from an EMBL/GenBank/DDBJ whole genome shotgun (WGS) entry which is preliminary data.</text>
</comment>
<evidence type="ECO:0008006" key="3">
    <source>
        <dbReference type="Google" id="ProtNLM"/>
    </source>
</evidence>
<name>A0ABU7SHW2_9ACTN</name>
<dbReference type="RefSeq" id="WP_331209807.1">
    <property type="nucleotide sequence ID" value="NZ_JAZGQL010000017.1"/>
</dbReference>
<organism evidence="1 2">
    <name type="scientific">Plantactinospora veratri</name>
    <dbReference type="NCBI Taxonomy" id="1436122"/>
    <lineage>
        <taxon>Bacteria</taxon>
        <taxon>Bacillati</taxon>
        <taxon>Actinomycetota</taxon>
        <taxon>Actinomycetes</taxon>
        <taxon>Micromonosporales</taxon>
        <taxon>Micromonosporaceae</taxon>
        <taxon>Plantactinospora</taxon>
    </lineage>
</organism>
<protein>
    <recommendedName>
        <fullName evidence="3">Glycosyltransferase</fullName>
    </recommendedName>
</protein>
<keyword evidence="2" id="KW-1185">Reference proteome</keyword>
<reference evidence="1 2" key="1">
    <citation type="submission" date="2024-01" db="EMBL/GenBank/DDBJ databases">
        <title>Genome insights into Plantactinospora veratri sp. nov.</title>
        <authorList>
            <person name="Wang L."/>
        </authorList>
    </citation>
    <scope>NUCLEOTIDE SEQUENCE [LARGE SCALE GENOMIC DNA]</scope>
    <source>
        <strain evidence="1 2">NEAU-FHS4</strain>
    </source>
</reference>
<gene>
    <name evidence="1" type="ORF">V1634_22210</name>
</gene>
<evidence type="ECO:0000313" key="1">
    <source>
        <dbReference type="EMBL" id="MEE6309551.1"/>
    </source>
</evidence>
<proteinExistence type="predicted"/>
<dbReference type="EMBL" id="JAZGQL010000017">
    <property type="protein sequence ID" value="MEE6309551.1"/>
    <property type="molecule type" value="Genomic_DNA"/>
</dbReference>
<accession>A0ABU7SHW2</accession>